<evidence type="ECO:0000259" key="3">
    <source>
        <dbReference type="PROSITE" id="PS51898"/>
    </source>
</evidence>
<dbReference type="GO" id="GO:0015074">
    <property type="term" value="P:DNA integration"/>
    <property type="evidence" value="ECO:0007669"/>
    <property type="project" value="InterPro"/>
</dbReference>
<evidence type="ECO:0000256" key="1">
    <source>
        <dbReference type="ARBA" id="ARBA00023172"/>
    </source>
</evidence>
<comment type="caution">
    <text evidence="4">The sequence shown here is derived from an EMBL/GenBank/DDBJ whole genome shotgun (WGS) entry which is preliminary data.</text>
</comment>
<evidence type="ECO:0000256" key="2">
    <source>
        <dbReference type="SAM" id="MobiDB-lite"/>
    </source>
</evidence>
<gene>
    <name evidence="4" type="ORF">JJJ17_15710</name>
</gene>
<dbReference type="InterPro" id="IPR002104">
    <property type="entry name" value="Integrase_catalytic"/>
</dbReference>
<evidence type="ECO:0000313" key="4">
    <source>
        <dbReference type="EMBL" id="MBK4217374.1"/>
    </source>
</evidence>
<sequence length="470" mass="51548">MIRPLPEPQVRQPPSALRPAAARTIVPPEERPEGQQVREGGTIAPVIIHNHIVMSAPPAPAPVALLPQTLPPVAEPRRDPPVVQRLHPAPVVIDLTEPEPDAIIPAAEPKPKDPKAERAAKAAEVVPEGTEILSIVPRINAEDMKRGKVNDGSARDLERTLQLFVEMTGVGMVEAMTQAHLSEFVDLCAMLPKNYRKSEAERNKPIGDIIEAAQEDPHVTFISAATINKSLTNITKLIKKARSYGISVSGTLDPGLLRISEKGAAKDQRKAFTLDDIRSIFGHASLTPGVNRARPEAALFWVAHIAALTGARREEICGLAAEDLEVRDGIHVLFIRPNRYRRLKTEQSERVVPLHRDLIALGFVGYAAKREPGGMMFDLRKKAKGASYGDSIDYRWRQAQSETVGTGQRKSFHSFRHSAIDALIKAKVGKQTRAQLFGHLVGDIEGDRYVGEPDLRELCDAIELLPSVRA</sequence>
<dbReference type="CDD" id="cd01184">
    <property type="entry name" value="INT_C_like_1"/>
    <property type="match status" value="1"/>
</dbReference>
<dbReference type="PROSITE" id="PS51898">
    <property type="entry name" value="TYR_RECOMBINASE"/>
    <property type="match status" value="1"/>
</dbReference>
<dbReference type="AlphaFoldDB" id="A0A934SH63"/>
<evidence type="ECO:0000313" key="5">
    <source>
        <dbReference type="Proteomes" id="UP000640485"/>
    </source>
</evidence>
<feature type="region of interest" description="Disordered" evidence="2">
    <location>
        <begin position="1"/>
        <end position="39"/>
    </location>
</feature>
<name>A0A934SH63_9RHOB</name>
<dbReference type="Gene3D" id="1.10.443.10">
    <property type="entry name" value="Intergrase catalytic core"/>
    <property type="match status" value="1"/>
</dbReference>
<dbReference type="InterPro" id="IPR011010">
    <property type="entry name" value="DNA_brk_join_enz"/>
</dbReference>
<dbReference type="GO" id="GO:0006310">
    <property type="term" value="P:DNA recombination"/>
    <property type="evidence" value="ECO:0007669"/>
    <property type="project" value="UniProtKB-KW"/>
</dbReference>
<organism evidence="4 5">
    <name type="scientific">Paracoccus caeni</name>
    <dbReference type="NCBI Taxonomy" id="657651"/>
    <lineage>
        <taxon>Bacteria</taxon>
        <taxon>Pseudomonadati</taxon>
        <taxon>Pseudomonadota</taxon>
        <taxon>Alphaproteobacteria</taxon>
        <taxon>Rhodobacterales</taxon>
        <taxon>Paracoccaceae</taxon>
        <taxon>Paracoccus</taxon>
    </lineage>
</organism>
<feature type="domain" description="Tyr recombinase" evidence="3">
    <location>
        <begin position="267"/>
        <end position="463"/>
    </location>
</feature>
<dbReference type="SUPFAM" id="SSF56349">
    <property type="entry name" value="DNA breaking-rejoining enzymes"/>
    <property type="match status" value="1"/>
</dbReference>
<protein>
    <submittedName>
        <fullName evidence="4">Site-specific integrase</fullName>
    </submittedName>
</protein>
<dbReference type="Pfam" id="PF00589">
    <property type="entry name" value="Phage_integrase"/>
    <property type="match status" value="1"/>
</dbReference>
<dbReference type="InterPro" id="IPR013762">
    <property type="entry name" value="Integrase-like_cat_sf"/>
</dbReference>
<dbReference type="EMBL" id="JAEPRQ010000006">
    <property type="protein sequence ID" value="MBK4217374.1"/>
    <property type="molecule type" value="Genomic_DNA"/>
</dbReference>
<reference evidence="4" key="1">
    <citation type="submission" date="2021-01" db="EMBL/GenBank/DDBJ databases">
        <title>Paracoccus amoyensis sp. nov., isolated from the surface seawater along the coast of Xiamen Island, China.</title>
        <authorList>
            <person name="Lyu L."/>
        </authorList>
    </citation>
    <scope>NUCLEOTIDE SEQUENCE</scope>
    <source>
        <strain evidence="4">MJ17</strain>
    </source>
</reference>
<dbReference type="GO" id="GO:0003677">
    <property type="term" value="F:DNA binding"/>
    <property type="evidence" value="ECO:0007669"/>
    <property type="project" value="InterPro"/>
</dbReference>
<keyword evidence="1" id="KW-0233">DNA recombination</keyword>
<keyword evidence="5" id="KW-1185">Reference proteome</keyword>
<dbReference type="Proteomes" id="UP000640485">
    <property type="component" value="Unassembled WGS sequence"/>
</dbReference>
<proteinExistence type="predicted"/>
<accession>A0A934SH63</accession>